<keyword evidence="2" id="KW-1185">Reference proteome</keyword>
<dbReference type="AlphaFoldDB" id="W4M5V2"/>
<dbReference type="HOGENOM" id="CLU_3395674_0_0_7"/>
<comment type="caution">
    <text evidence="1">The sequence shown here is derived from an EMBL/GenBank/DDBJ whole genome shotgun (WGS) entry which is preliminary data.</text>
</comment>
<organism evidence="1 2">
    <name type="scientific">Candidatus Entotheonella gemina</name>
    <dbReference type="NCBI Taxonomy" id="1429439"/>
    <lineage>
        <taxon>Bacteria</taxon>
        <taxon>Pseudomonadati</taxon>
        <taxon>Nitrospinota/Tectimicrobiota group</taxon>
        <taxon>Candidatus Tectimicrobiota</taxon>
        <taxon>Candidatus Entotheonellia</taxon>
        <taxon>Candidatus Entotheonellales</taxon>
        <taxon>Candidatus Entotheonellaceae</taxon>
        <taxon>Candidatus Entotheonella</taxon>
    </lineage>
</organism>
<evidence type="ECO:0000313" key="2">
    <source>
        <dbReference type="Proteomes" id="UP000019140"/>
    </source>
</evidence>
<accession>W4M5V2</accession>
<gene>
    <name evidence="1" type="ORF">ETSY2_21310</name>
</gene>
<dbReference type="Proteomes" id="UP000019140">
    <property type="component" value="Unassembled WGS sequence"/>
</dbReference>
<reference evidence="1 2" key="1">
    <citation type="journal article" date="2014" name="Nature">
        <title>An environmental bacterial taxon with a large and distinct metabolic repertoire.</title>
        <authorList>
            <person name="Wilson M.C."/>
            <person name="Mori T."/>
            <person name="Ruckert C."/>
            <person name="Uria A.R."/>
            <person name="Helf M.J."/>
            <person name="Takada K."/>
            <person name="Gernert C."/>
            <person name="Steffens U.A."/>
            <person name="Heycke N."/>
            <person name="Schmitt S."/>
            <person name="Rinke C."/>
            <person name="Helfrich E.J."/>
            <person name="Brachmann A.O."/>
            <person name="Gurgui C."/>
            <person name="Wakimoto T."/>
            <person name="Kracht M."/>
            <person name="Crusemann M."/>
            <person name="Hentschel U."/>
            <person name="Abe I."/>
            <person name="Matsunaga S."/>
            <person name="Kalinowski J."/>
            <person name="Takeyama H."/>
            <person name="Piel J."/>
        </authorList>
    </citation>
    <scope>NUCLEOTIDE SEQUENCE [LARGE SCALE GENOMIC DNA]</scope>
    <source>
        <strain evidence="2">TSY2</strain>
    </source>
</reference>
<name>W4M5V2_9BACT</name>
<dbReference type="EMBL" id="AZHX01000884">
    <property type="protein sequence ID" value="ETX05729.1"/>
    <property type="molecule type" value="Genomic_DNA"/>
</dbReference>
<protein>
    <submittedName>
        <fullName evidence="1">Uncharacterized protein</fullName>
    </submittedName>
</protein>
<proteinExistence type="predicted"/>
<evidence type="ECO:0000313" key="1">
    <source>
        <dbReference type="EMBL" id="ETX05729.1"/>
    </source>
</evidence>
<sequence length="31" mass="3542">MKFGVVPINLQDFIDPDLLIPFGQKSRGPWL</sequence>